<dbReference type="Proteomes" id="UP000009232">
    <property type="component" value="Chromosome"/>
</dbReference>
<comment type="function">
    <text evidence="1 4">This protein is a component of the acetyl coenzyme A carboxylase complex; first, biotin carboxylase catalyzes the carboxylation of the carrier protein and then the transcarboxylase transfers the carboxyl group to form malonyl-CoA.</text>
</comment>
<dbReference type="GO" id="GO:0009317">
    <property type="term" value="C:acetyl-CoA carboxylase complex"/>
    <property type="evidence" value="ECO:0007669"/>
    <property type="project" value="InterPro"/>
</dbReference>
<evidence type="ECO:0000256" key="2">
    <source>
        <dbReference type="ARBA" id="ARBA00017562"/>
    </source>
</evidence>
<dbReference type="FunFam" id="2.40.50.100:FF:000003">
    <property type="entry name" value="Acetyl-CoA carboxylase biotin carboxyl carrier protein"/>
    <property type="match status" value="1"/>
</dbReference>
<dbReference type="HOGENOM" id="CLU_016733_3_1_6"/>
<dbReference type="Gene3D" id="2.40.50.100">
    <property type="match status" value="1"/>
</dbReference>
<proteinExistence type="predicted"/>
<feature type="domain" description="Lipoyl-binding" evidence="5">
    <location>
        <begin position="77"/>
        <end position="153"/>
    </location>
</feature>
<dbReference type="SUPFAM" id="SSF51230">
    <property type="entry name" value="Single hybrid motif"/>
    <property type="match status" value="1"/>
</dbReference>
<dbReference type="PANTHER" id="PTHR45266:SF3">
    <property type="entry name" value="OXALOACETATE DECARBOXYLASE ALPHA CHAIN"/>
    <property type="match status" value="1"/>
</dbReference>
<keyword evidence="7" id="KW-1185">Reference proteome</keyword>
<dbReference type="PRINTS" id="PR01071">
    <property type="entry name" value="ACOABIOTINCC"/>
</dbReference>
<dbReference type="AlphaFoldDB" id="F6DAS7"/>
<dbReference type="EMBL" id="CP002776">
    <property type="protein sequence ID" value="AEG31170.1"/>
    <property type="molecule type" value="Genomic_DNA"/>
</dbReference>
<dbReference type="GO" id="GO:0003989">
    <property type="term" value="F:acetyl-CoA carboxylase activity"/>
    <property type="evidence" value="ECO:0007669"/>
    <property type="project" value="InterPro"/>
</dbReference>
<protein>
    <recommendedName>
        <fullName evidence="2 4">Biotin carboxyl carrier protein of acetyl-CoA carboxylase</fullName>
    </recommendedName>
</protein>
<dbReference type="NCBIfam" id="TIGR00531">
    <property type="entry name" value="BCCP"/>
    <property type="match status" value="1"/>
</dbReference>
<keyword evidence="4" id="KW-0444">Lipid biosynthesis</keyword>
<keyword evidence="4" id="KW-0275">Fatty acid biosynthesis</keyword>
<evidence type="ECO:0000256" key="4">
    <source>
        <dbReference type="RuleBase" id="RU364072"/>
    </source>
</evidence>
<keyword evidence="3 4" id="KW-0092">Biotin</keyword>
<comment type="pathway">
    <text evidence="4">Lipid metabolism; fatty acid biosynthesis.</text>
</comment>
<name>F6DAS7_THICA</name>
<dbReference type="InterPro" id="IPR050709">
    <property type="entry name" value="Biotin_Carboxyl_Carrier/Decarb"/>
</dbReference>
<dbReference type="PANTHER" id="PTHR45266">
    <property type="entry name" value="OXALOACETATE DECARBOXYLASE ALPHA CHAIN"/>
    <property type="match status" value="1"/>
</dbReference>
<dbReference type="eggNOG" id="COG0511">
    <property type="taxonomic scope" value="Bacteria"/>
</dbReference>
<dbReference type="OrthoDB" id="9811735at2"/>
<dbReference type="CDD" id="cd06850">
    <property type="entry name" value="biotinyl_domain"/>
    <property type="match status" value="1"/>
</dbReference>
<dbReference type="Pfam" id="PF00364">
    <property type="entry name" value="Biotin_lipoyl"/>
    <property type="match status" value="1"/>
</dbReference>
<dbReference type="UniPathway" id="UPA00094"/>
<organism evidence="6 7">
    <name type="scientific">Thiomicrospira cyclica (strain DSM 14477 / JCM 11371 / ALM1)</name>
    <name type="common">Thioalkalimicrobium cyclicum</name>
    <dbReference type="NCBI Taxonomy" id="717773"/>
    <lineage>
        <taxon>Bacteria</taxon>
        <taxon>Pseudomonadati</taxon>
        <taxon>Pseudomonadota</taxon>
        <taxon>Gammaproteobacteria</taxon>
        <taxon>Thiotrichales</taxon>
        <taxon>Piscirickettsiaceae</taxon>
        <taxon>Thiomicrospira</taxon>
    </lineage>
</organism>
<dbReference type="InterPro" id="IPR011053">
    <property type="entry name" value="Single_hybrid_motif"/>
</dbReference>
<gene>
    <name evidence="6" type="ordered locus">Thicy_0396</name>
</gene>
<keyword evidence="4" id="KW-0276">Fatty acid metabolism</keyword>
<dbReference type="InterPro" id="IPR001249">
    <property type="entry name" value="AcCoA_biotinCC"/>
</dbReference>
<dbReference type="PROSITE" id="PS50968">
    <property type="entry name" value="BIOTINYL_LIPOYL"/>
    <property type="match status" value="1"/>
</dbReference>
<sequence length="153" mass="16171">MDIRSIRKLIEIVEESNIDEIEIQEGEHSVRITRNKEPVYMSAPAAMHYQAAPAANPSPAAAAPSAPIPVATPEPAGTKITSPMVGTFYAAPSPTAGPFISIGDSVAVGDTLCIIEAMKIMNPIEAEVSGTVKQILIQNGDPVEFGQTLFIVE</sequence>
<evidence type="ECO:0000256" key="1">
    <source>
        <dbReference type="ARBA" id="ARBA00003761"/>
    </source>
</evidence>
<accession>F6DAS7</accession>
<dbReference type="InterPro" id="IPR000089">
    <property type="entry name" value="Biotin_lipoyl"/>
</dbReference>
<dbReference type="RefSeq" id="WP_013834951.1">
    <property type="nucleotide sequence ID" value="NC_015581.1"/>
</dbReference>
<reference evidence="6 7" key="1">
    <citation type="submission" date="2011-05" db="EMBL/GenBank/DDBJ databases">
        <title>Complete sequence of Thioalkalimicrobium cyclicum ALM1.</title>
        <authorList>
            <consortium name="US DOE Joint Genome Institute"/>
            <person name="Lucas S."/>
            <person name="Han J."/>
            <person name="Lapidus A."/>
            <person name="Cheng J.-F."/>
            <person name="Goodwin L."/>
            <person name="Pitluck S."/>
            <person name="Peters L."/>
            <person name="Mikhailova N."/>
            <person name="Davenport K."/>
            <person name="Han C."/>
            <person name="Tapia R."/>
            <person name="Land M."/>
            <person name="Hauser L."/>
            <person name="Kyrpides N."/>
            <person name="Ivanova N."/>
            <person name="Pagani I."/>
            <person name="Kappler U."/>
            <person name="Woyke T."/>
        </authorList>
    </citation>
    <scope>NUCLEOTIDE SEQUENCE [LARGE SCALE GENOMIC DNA]</scope>
    <source>
        <strain evidence="7">DSM 14477 / JCM 11371 / ALM1</strain>
    </source>
</reference>
<dbReference type="STRING" id="717773.Thicy_0396"/>
<evidence type="ECO:0000313" key="6">
    <source>
        <dbReference type="EMBL" id="AEG31170.1"/>
    </source>
</evidence>
<evidence type="ECO:0000259" key="5">
    <source>
        <dbReference type="PROSITE" id="PS50968"/>
    </source>
</evidence>
<dbReference type="KEGG" id="tcy:Thicy_0396"/>
<evidence type="ECO:0000256" key="3">
    <source>
        <dbReference type="ARBA" id="ARBA00023267"/>
    </source>
</evidence>
<keyword evidence="4" id="KW-0443">Lipid metabolism</keyword>
<evidence type="ECO:0000313" key="7">
    <source>
        <dbReference type="Proteomes" id="UP000009232"/>
    </source>
</evidence>
<dbReference type="GO" id="GO:0006633">
    <property type="term" value="P:fatty acid biosynthetic process"/>
    <property type="evidence" value="ECO:0007669"/>
    <property type="project" value="UniProtKB-UniPathway"/>
</dbReference>